<evidence type="ECO:0000256" key="1">
    <source>
        <dbReference type="SAM" id="Phobius"/>
    </source>
</evidence>
<dbReference type="Proteomes" id="UP001448614">
    <property type="component" value="Unassembled WGS sequence"/>
</dbReference>
<keyword evidence="1" id="KW-0812">Transmembrane</keyword>
<sequence length="81" mass="9205">MQGTDGDARVWELHEVEKWHEAELAKPDKWGKPYGDSDQLLGFISSGAASLRTYKQWQYDLRFVGLGIICASAASIWSVWF</sequence>
<dbReference type="RefSeq" id="WP_347781675.1">
    <property type="nucleotide sequence ID" value="NZ_JBBMFV010000004.1"/>
</dbReference>
<accession>A0ABV0GMN2</accession>
<organism evidence="2 3">
    <name type="scientific">Paenarthrobacter nicotinovorans</name>
    <name type="common">Arthrobacter nicotinovorans</name>
    <dbReference type="NCBI Taxonomy" id="29320"/>
    <lineage>
        <taxon>Bacteria</taxon>
        <taxon>Bacillati</taxon>
        <taxon>Actinomycetota</taxon>
        <taxon>Actinomycetes</taxon>
        <taxon>Micrococcales</taxon>
        <taxon>Micrococcaceae</taxon>
        <taxon>Paenarthrobacter</taxon>
    </lineage>
</organism>
<keyword evidence="3" id="KW-1185">Reference proteome</keyword>
<feature type="transmembrane region" description="Helical" evidence="1">
    <location>
        <begin position="61"/>
        <end position="80"/>
    </location>
</feature>
<evidence type="ECO:0000313" key="2">
    <source>
        <dbReference type="EMBL" id="MEO3939795.1"/>
    </source>
</evidence>
<reference evidence="2 3" key="1">
    <citation type="journal article" date="2024" name="Appl. Microbiol. Biotechnol.">
        <title>Biosynthetic gene clusters with biotechnological applications in novel Antarctic isolates from Actinomycetota.</title>
        <authorList>
            <person name="Bruna P."/>
            <person name="Nunez-Montero K."/>
            <person name="Contreras M.J."/>
            <person name="Leal K."/>
            <person name="Garcia M."/>
            <person name="Abanto M."/>
            <person name="Barrientos L."/>
        </authorList>
    </citation>
    <scope>NUCLEOTIDE SEQUENCE [LARGE SCALE GENOMIC DNA]</scope>
    <source>
        <strain evidence="2 3">Se16.17</strain>
    </source>
</reference>
<proteinExistence type="predicted"/>
<protein>
    <submittedName>
        <fullName evidence="2">Uncharacterized protein</fullName>
    </submittedName>
</protein>
<comment type="caution">
    <text evidence="2">The sequence shown here is derived from an EMBL/GenBank/DDBJ whole genome shotgun (WGS) entry which is preliminary data.</text>
</comment>
<evidence type="ECO:0000313" key="3">
    <source>
        <dbReference type="Proteomes" id="UP001448614"/>
    </source>
</evidence>
<gene>
    <name evidence="2" type="ORF">V3C41_01775</name>
</gene>
<keyword evidence="1" id="KW-0472">Membrane</keyword>
<name>A0ABV0GMN2_PAENI</name>
<dbReference type="EMBL" id="JBBMFV010000004">
    <property type="protein sequence ID" value="MEO3939795.1"/>
    <property type="molecule type" value="Genomic_DNA"/>
</dbReference>
<keyword evidence="1" id="KW-1133">Transmembrane helix</keyword>